<evidence type="ECO:0000313" key="1">
    <source>
        <dbReference type="EMBL" id="QIA65384.1"/>
    </source>
</evidence>
<dbReference type="AlphaFoldDB" id="A0A7Z2T6P2"/>
<proteinExistence type="predicted"/>
<name>A0A7Z2T6P2_9VIBR</name>
<sequence length="176" mass="19882">MNVFKRIFSKNKTKLEITNRSFGVAPVIFTNSSHVDELSKHSGYKLALSEKEQELLGANGQFNIVLSYKPDFTLPVTVVGFSHYGSSHNSKTGEVERYCKDMVVVHYAVVVDGTHYSVIDYFYVDNSGLSSPSIDIVCKFDGTLDELLSCFRTFFTRYARGSFVDNVFIRDPSDWS</sequence>
<accession>A0A7Z2T6P2</accession>
<organism evidence="1 2">
    <name type="scientific">Vibrio astriarenae</name>
    <dbReference type="NCBI Taxonomy" id="1481923"/>
    <lineage>
        <taxon>Bacteria</taxon>
        <taxon>Pseudomonadati</taxon>
        <taxon>Pseudomonadota</taxon>
        <taxon>Gammaproteobacteria</taxon>
        <taxon>Vibrionales</taxon>
        <taxon>Vibrionaceae</taxon>
        <taxon>Vibrio</taxon>
    </lineage>
</organism>
<dbReference type="KEGG" id="vas:GT360_17750"/>
<gene>
    <name evidence="1" type="ORF">GT360_17750</name>
</gene>
<protein>
    <submittedName>
        <fullName evidence="1">Uncharacterized protein</fullName>
    </submittedName>
</protein>
<evidence type="ECO:0000313" key="2">
    <source>
        <dbReference type="Proteomes" id="UP000464262"/>
    </source>
</evidence>
<dbReference type="Proteomes" id="UP000464262">
    <property type="component" value="Chromosome 2"/>
</dbReference>
<dbReference type="RefSeq" id="WP_164650284.1">
    <property type="nucleotide sequence ID" value="NZ_CP047476.1"/>
</dbReference>
<dbReference type="EMBL" id="CP047476">
    <property type="protein sequence ID" value="QIA65384.1"/>
    <property type="molecule type" value="Genomic_DNA"/>
</dbReference>
<reference evidence="1 2" key="1">
    <citation type="submission" date="2020-01" db="EMBL/GenBank/DDBJ databases">
        <title>Whole genome and functional gene identification of agarase of Vibrio HN897.</title>
        <authorList>
            <person name="Liu Y."/>
            <person name="Zhao Z."/>
        </authorList>
    </citation>
    <scope>NUCLEOTIDE SEQUENCE [LARGE SCALE GENOMIC DNA]</scope>
    <source>
        <strain evidence="1 2">HN897</strain>
    </source>
</reference>
<keyword evidence="2" id="KW-1185">Reference proteome</keyword>